<gene>
    <name evidence="2" type="ORF">M2650_11265</name>
</gene>
<dbReference type="Proteomes" id="UP001431217">
    <property type="component" value="Unassembled WGS sequence"/>
</dbReference>
<protein>
    <submittedName>
        <fullName evidence="2">M23 family metallopeptidase</fullName>
    </submittedName>
</protein>
<dbReference type="InterPro" id="IPR050570">
    <property type="entry name" value="Cell_wall_metabolism_enzyme"/>
</dbReference>
<sequence>MHGLLKAAVALSLLAAAAFWSWRQPFMLQPRTWWELSRLRPPVSLPSPVDGVDARRIADTYGAPRGADRRHAGVDIFAARGAAVTSTTRGLVLSVREGGLGGRQVWILGPAHERHYYAHLQDWAPGLAAGDVVRAGDRLGSVGDSGNARGTPPHLHYGIYGRDGAYDPLPLLRAAAKSGTAASSR</sequence>
<dbReference type="Gene3D" id="2.70.70.10">
    <property type="entry name" value="Glucose Permease (Domain IIA)"/>
    <property type="match status" value="1"/>
</dbReference>
<dbReference type="PANTHER" id="PTHR21666">
    <property type="entry name" value="PEPTIDASE-RELATED"/>
    <property type="match status" value="1"/>
</dbReference>
<accession>A0ABT0MKT6</accession>
<dbReference type="Pfam" id="PF01551">
    <property type="entry name" value="Peptidase_M23"/>
    <property type="match status" value="1"/>
</dbReference>
<dbReference type="CDD" id="cd12797">
    <property type="entry name" value="M23_peptidase"/>
    <property type="match status" value="1"/>
</dbReference>
<dbReference type="InterPro" id="IPR016047">
    <property type="entry name" value="M23ase_b-sheet_dom"/>
</dbReference>
<evidence type="ECO:0000313" key="2">
    <source>
        <dbReference type="EMBL" id="MCL1635203.1"/>
    </source>
</evidence>
<reference evidence="2 3" key="1">
    <citation type="submission" date="2022-05" db="EMBL/GenBank/DDBJ databases">
        <title>Luteimonas sp. SX5, whole genome shotgun sequencing project.</title>
        <authorList>
            <person name="Zhao G."/>
            <person name="Shen L."/>
        </authorList>
    </citation>
    <scope>NUCLEOTIDE SEQUENCE [LARGE SCALE GENOMIC DNA]</scope>
    <source>
        <strain evidence="2 3">SX5</strain>
    </source>
</reference>
<dbReference type="RefSeq" id="WP_249474583.1">
    <property type="nucleotide sequence ID" value="NZ_JAMBEP010000002.1"/>
</dbReference>
<dbReference type="SUPFAM" id="SSF51261">
    <property type="entry name" value="Duplicated hybrid motif"/>
    <property type="match status" value="1"/>
</dbReference>
<proteinExistence type="predicted"/>
<name>A0ABT0MKT6_9GAMM</name>
<feature type="domain" description="M23ase beta-sheet core" evidence="1">
    <location>
        <begin position="70"/>
        <end position="168"/>
    </location>
</feature>
<organism evidence="2 3">
    <name type="scientific">Luteimonas galliterrae</name>
    <dbReference type="NCBI Taxonomy" id="2940486"/>
    <lineage>
        <taxon>Bacteria</taxon>
        <taxon>Pseudomonadati</taxon>
        <taxon>Pseudomonadota</taxon>
        <taxon>Gammaproteobacteria</taxon>
        <taxon>Lysobacterales</taxon>
        <taxon>Lysobacteraceae</taxon>
        <taxon>Luteimonas</taxon>
    </lineage>
</organism>
<dbReference type="InterPro" id="IPR011055">
    <property type="entry name" value="Dup_hybrid_motif"/>
</dbReference>
<comment type="caution">
    <text evidence="2">The sequence shown here is derived from an EMBL/GenBank/DDBJ whole genome shotgun (WGS) entry which is preliminary data.</text>
</comment>
<keyword evidence="3" id="KW-1185">Reference proteome</keyword>
<dbReference type="PANTHER" id="PTHR21666:SF268">
    <property type="entry name" value="PEPTIDASE M23 DOMAIN-CONTAINING PROTEIN"/>
    <property type="match status" value="1"/>
</dbReference>
<evidence type="ECO:0000313" key="3">
    <source>
        <dbReference type="Proteomes" id="UP001431217"/>
    </source>
</evidence>
<evidence type="ECO:0000259" key="1">
    <source>
        <dbReference type="Pfam" id="PF01551"/>
    </source>
</evidence>
<dbReference type="EMBL" id="JAMBEP010000002">
    <property type="protein sequence ID" value="MCL1635203.1"/>
    <property type="molecule type" value="Genomic_DNA"/>
</dbReference>